<gene>
    <name evidence="2" type="ORF">STRCR_0714</name>
</gene>
<dbReference type="GO" id="GO:0005886">
    <property type="term" value="C:plasma membrane"/>
    <property type="evidence" value="ECO:0007669"/>
    <property type="project" value="UniProtKB-SubCell"/>
</dbReference>
<organism evidence="2 3">
    <name type="scientific">Streptococcus criceti HS-6</name>
    <dbReference type="NCBI Taxonomy" id="873449"/>
    <lineage>
        <taxon>Bacteria</taxon>
        <taxon>Bacillati</taxon>
        <taxon>Bacillota</taxon>
        <taxon>Bacilli</taxon>
        <taxon>Lactobacillales</taxon>
        <taxon>Streptococcaceae</taxon>
        <taxon>Streptococcus</taxon>
    </lineage>
</organism>
<evidence type="ECO:0000313" key="3">
    <source>
        <dbReference type="Proteomes" id="UP000004322"/>
    </source>
</evidence>
<dbReference type="OrthoDB" id="72437at2"/>
<evidence type="ECO:0000256" key="1">
    <source>
        <dbReference type="SAM" id="Phobius"/>
    </source>
</evidence>
<dbReference type="PANTHER" id="PTHR43471">
    <property type="entry name" value="ABC TRANSPORTER PERMEASE"/>
    <property type="match status" value="1"/>
</dbReference>
<proteinExistence type="predicted"/>
<dbReference type="EMBL" id="AEUV02000002">
    <property type="protein sequence ID" value="EHI73567.1"/>
    <property type="molecule type" value="Genomic_DNA"/>
</dbReference>
<dbReference type="Proteomes" id="UP000004322">
    <property type="component" value="Unassembled WGS sequence"/>
</dbReference>
<dbReference type="GO" id="GO:0140359">
    <property type="term" value="F:ABC-type transporter activity"/>
    <property type="evidence" value="ECO:0007669"/>
    <property type="project" value="InterPro"/>
</dbReference>
<feature type="transmembrane region" description="Helical" evidence="1">
    <location>
        <begin position="79"/>
        <end position="100"/>
    </location>
</feature>
<dbReference type="RefSeq" id="WP_004225732.1">
    <property type="nucleotide sequence ID" value="NZ_AEUV02000002.1"/>
</dbReference>
<evidence type="ECO:0000313" key="2">
    <source>
        <dbReference type="EMBL" id="EHI73567.1"/>
    </source>
</evidence>
<feature type="transmembrane region" description="Helical" evidence="1">
    <location>
        <begin position="21"/>
        <end position="43"/>
    </location>
</feature>
<keyword evidence="1" id="KW-0812">Transmembrane</keyword>
<feature type="transmembrane region" description="Helical" evidence="1">
    <location>
        <begin position="177"/>
        <end position="199"/>
    </location>
</feature>
<keyword evidence="1" id="KW-0472">Membrane</keyword>
<feature type="transmembrane region" description="Helical" evidence="1">
    <location>
        <begin position="137"/>
        <end position="157"/>
    </location>
</feature>
<name>G5JRC7_STRCG</name>
<keyword evidence="1" id="KW-1133">Transmembrane helix</keyword>
<sequence>MNKRQILVIVRKDLQDFFSDKSILGLFIFLPLLFSLILPGLLLSLGTNEALLSSINGMKSFVDHLPLDILPKTIDSQLVALYAILVFFMLPLFMMLPIIFSNLMASFSFIGEKEHKTLEGLLSTPISTRNLIIGKMLASMIPAILVTWLAMLVYAVVVDVMGYHIFKQLLFPNMTWLMSGLLVSPLLVMLSSFLVLGVSQYIKTSKSAQSVSMLLVLPLVTLMISQSTGVMLIGVDLMLIIVGILAVLNGLAFYILTKIFNMEIYITQ</sequence>
<feature type="transmembrane region" description="Helical" evidence="1">
    <location>
        <begin position="237"/>
        <end position="256"/>
    </location>
</feature>
<dbReference type="Pfam" id="PF12679">
    <property type="entry name" value="ABC2_membrane_2"/>
    <property type="match status" value="1"/>
</dbReference>
<dbReference type="eggNOG" id="COG1668">
    <property type="taxonomic scope" value="Bacteria"/>
</dbReference>
<keyword evidence="3" id="KW-1185">Reference proteome</keyword>
<dbReference type="AlphaFoldDB" id="G5JRC7"/>
<reference evidence="2" key="1">
    <citation type="submission" date="2011-07" db="EMBL/GenBank/DDBJ databases">
        <authorList>
            <person name="Stanhope M.J."/>
            <person name="Durkin A.S."/>
            <person name="Hostetler J."/>
            <person name="Kim M."/>
            <person name="Radune D."/>
            <person name="Singh I."/>
            <person name="Town C.D."/>
        </authorList>
    </citation>
    <scope>NUCLEOTIDE SEQUENCE [LARGE SCALE GENOMIC DNA]</scope>
    <source>
        <strain evidence="2">HS-6</strain>
    </source>
</reference>
<protein>
    <submittedName>
        <fullName evidence="2">Membrane protein</fullName>
    </submittedName>
</protein>
<comment type="caution">
    <text evidence="2">The sequence shown here is derived from an EMBL/GenBank/DDBJ whole genome shotgun (WGS) entry which is preliminary data.</text>
</comment>
<feature type="transmembrane region" description="Helical" evidence="1">
    <location>
        <begin position="211"/>
        <end position="231"/>
    </location>
</feature>
<dbReference type="STRING" id="873449.STRCR_0714"/>
<accession>G5JRC7</accession>